<feature type="transmembrane region" description="Helical" evidence="13">
    <location>
        <begin position="192"/>
        <end position="212"/>
    </location>
</feature>
<dbReference type="FunFam" id="1.10.287.130:FF:000001">
    <property type="entry name" value="Two-component sensor histidine kinase"/>
    <property type="match status" value="1"/>
</dbReference>
<dbReference type="GO" id="GO:0000155">
    <property type="term" value="F:phosphorelay sensor kinase activity"/>
    <property type="evidence" value="ECO:0007669"/>
    <property type="project" value="InterPro"/>
</dbReference>
<evidence type="ECO:0000313" key="17">
    <source>
        <dbReference type="EMBL" id="CAA9564460.1"/>
    </source>
</evidence>
<feature type="domain" description="Histidine kinase" evidence="14">
    <location>
        <begin position="392"/>
        <end position="608"/>
    </location>
</feature>
<evidence type="ECO:0000256" key="12">
    <source>
        <dbReference type="ARBA" id="ARBA00023136"/>
    </source>
</evidence>
<dbReference type="GO" id="GO:0006355">
    <property type="term" value="P:regulation of DNA-templated transcription"/>
    <property type="evidence" value="ECO:0007669"/>
    <property type="project" value="InterPro"/>
</dbReference>
<gene>
    <name evidence="17" type="ORF">AVDCRST_MAG33-1943</name>
</gene>
<dbReference type="PROSITE" id="PS50112">
    <property type="entry name" value="PAS"/>
    <property type="match status" value="1"/>
</dbReference>
<keyword evidence="12 13" id="KW-0472">Membrane</keyword>
<evidence type="ECO:0000256" key="8">
    <source>
        <dbReference type="ARBA" id="ARBA00022777"/>
    </source>
</evidence>
<evidence type="ECO:0000256" key="7">
    <source>
        <dbReference type="ARBA" id="ARBA00022741"/>
    </source>
</evidence>
<evidence type="ECO:0000259" key="14">
    <source>
        <dbReference type="PROSITE" id="PS50109"/>
    </source>
</evidence>
<reference evidence="17" key="1">
    <citation type="submission" date="2020-02" db="EMBL/GenBank/DDBJ databases">
        <authorList>
            <person name="Meier V. D."/>
        </authorList>
    </citation>
    <scope>NUCLEOTIDE SEQUENCE</scope>
    <source>
        <strain evidence="17">AVDCRST_MAG33</strain>
    </source>
</reference>
<evidence type="ECO:0000256" key="2">
    <source>
        <dbReference type="ARBA" id="ARBA00004141"/>
    </source>
</evidence>
<dbReference type="SUPFAM" id="SSF47384">
    <property type="entry name" value="Homodimeric domain of signal transducing histidine kinase"/>
    <property type="match status" value="1"/>
</dbReference>
<dbReference type="Gene3D" id="3.30.450.20">
    <property type="entry name" value="PAS domain"/>
    <property type="match status" value="1"/>
</dbReference>
<dbReference type="CDD" id="cd00082">
    <property type="entry name" value="HisKA"/>
    <property type="match status" value="1"/>
</dbReference>
<feature type="domain" description="HAMP" evidence="16">
    <location>
        <begin position="213"/>
        <end position="265"/>
    </location>
</feature>
<evidence type="ECO:0000256" key="4">
    <source>
        <dbReference type="ARBA" id="ARBA00022553"/>
    </source>
</evidence>
<dbReference type="AlphaFoldDB" id="A0A6J4V3Q1"/>
<dbReference type="PROSITE" id="PS50885">
    <property type="entry name" value="HAMP"/>
    <property type="match status" value="1"/>
</dbReference>
<dbReference type="PRINTS" id="PR00344">
    <property type="entry name" value="BCTRLSENSOR"/>
</dbReference>
<dbReference type="PANTHER" id="PTHR42878:SF7">
    <property type="entry name" value="SENSOR HISTIDINE KINASE GLRK"/>
    <property type="match status" value="1"/>
</dbReference>
<feature type="domain" description="PAS" evidence="15">
    <location>
        <begin position="270"/>
        <end position="314"/>
    </location>
</feature>
<dbReference type="InterPro" id="IPR000014">
    <property type="entry name" value="PAS"/>
</dbReference>
<dbReference type="SUPFAM" id="SSF55874">
    <property type="entry name" value="ATPase domain of HSP90 chaperone/DNA topoisomerase II/histidine kinase"/>
    <property type="match status" value="1"/>
</dbReference>
<evidence type="ECO:0000256" key="1">
    <source>
        <dbReference type="ARBA" id="ARBA00000085"/>
    </source>
</evidence>
<evidence type="ECO:0000256" key="5">
    <source>
        <dbReference type="ARBA" id="ARBA00022679"/>
    </source>
</evidence>
<dbReference type="SUPFAM" id="SSF55785">
    <property type="entry name" value="PYP-like sensor domain (PAS domain)"/>
    <property type="match status" value="1"/>
</dbReference>
<evidence type="ECO:0000256" key="13">
    <source>
        <dbReference type="SAM" id="Phobius"/>
    </source>
</evidence>
<accession>A0A6J4V3Q1</accession>
<organism evidence="17">
    <name type="scientific">uncultured Thermomicrobiales bacterium</name>
    <dbReference type="NCBI Taxonomy" id="1645740"/>
    <lineage>
        <taxon>Bacteria</taxon>
        <taxon>Pseudomonadati</taxon>
        <taxon>Thermomicrobiota</taxon>
        <taxon>Thermomicrobia</taxon>
        <taxon>Thermomicrobiales</taxon>
        <taxon>environmental samples</taxon>
    </lineage>
</organism>
<dbReference type="Pfam" id="PF00512">
    <property type="entry name" value="HisKA"/>
    <property type="match status" value="1"/>
</dbReference>
<name>A0A6J4V3Q1_9BACT</name>
<keyword evidence="9" id="KW-0067">ATP-binding</keyword>
<evidence type="ECO:0000259" key="16">
    <source>
        <dbReference type="PROSITE" id="PS50885"/>
    </source>
</evidence>
<dbReference type="GO" id="GO:0000156">
    <property type="term" value="F:phosphorelay response regulator activity"/>
    <property type="evidence" value="ECO:0007669"/>
    <property type="project" value="TreeGrafter"/>
</dbReference>
<comment type="subcellular location">
    <subcellularLocation>
        <location evidence="2">Membrane</location>
        <topology evidence="2">Multi-pass membrane protein</topology>
    </subcellularLocation>
</comment>
<dbReference type="InterPro" id="IPR036890">
    <property type="entry name" value="HATPase_C_sf"/>
</dbReference>
<dbReference type="SMART" id="SM00388">
    <property type="entry name" value="HisKA"/>
    <property type="match status" value="1"/>
</dbReference>
<dbReference type="PANTHER" id="PTHR42878">
    <property type="entry name" value="TWO-COMPONENT HISTIDINE KINASE"/>
    <property type="match status" value="1"/>
</dbReference>
<dbReference type="GO" id="GO:0016020">
    <property type="term" value="C:membrane"/>
    <property type="evidence" value="ECO:0007669"/>
    <property type="project" value="UniProtKB-SubCell"/>
</dbReference>
<dbReference type="CDD" id="cd00130">
    <property type="entry name" value="PAS"/>
    <property type="match status" value="1"/>
</dbReference>
<keyword evidence="4" id="KW-0597">Phosphoprotein</keyword>
<keyword evidence="6 13" id="KW-0812">Transmembrane</keyword>
<keyword evidence="8" id="KW-0418">Kinase</keyword>
<evidence type="ECO:0000259" key="15">
    <source>
        <dbReference type="PROSITE" id="PS50112"/>
    </source>
</evidence>
<keyword evidence="10 13" id="KW-1133">Transmembrane helix</keyword>
<dbReference type="SMART" id="SM00387">
    <property type="entry name" value="HATPase_c"/>
    <property type="match status" value="1"/>
</dbReference>
<evidence type="ECO:0000256" key="3">
    <source>
        <dbReference type="ARBA" id="ARBA00012438"/>
    </source>
</evidence>
<dbReference type="InterPro" id="IPR050351">
    <property type="entry name" value="BphY/WalK/GraS-like"/>
</dbReference>
<dbReference type="InterPro" id="IPR003661">
    <property type="entry name" value="HisK_dim/P_dom"/>
</dbReference>
<dbReference type="InterPro" id="IPR035965">
    <property type="entry name" value="PAS-like_dom_sf"/>
</dbReference>
<keyword evidence="11" id="KW-0902">Two-component regulatory system</keyword>
<dbReference type="GO" id="GO:0005524">
    <property type="term" value="F:ATP binding"/>
    <property type="evidence" value="ECO:0007669"/>
    <property type="project" value="UniProtKB-KW"/>
</dbReference>
<dbReference type="Gene3D" id="3.30.565.10">
    <property type="entry name" value="Histidine kinase-like ATPase, C-terminal domain"/>
    <property type="match status" value="1"/>
</dbReference>
<dbReference type="InterPro" id="IPR003660">
    <property type="entry name" value="HAMP_dom"/>
</dbReference>
<feature type="transmembrane region" description="Helical" evidence="13">
    <location>
        <begin position="27"/>
        <end position="47"/>
    </location>
</feature>
<dbReference type="CDD" id="cd00075">
    <property type="entry name" value="HATPase"/>
    <property type="match status" value="1"/>
</dbReference>
<dbReference type="InterPro" id="IPR004358">
    <property type="entry name" value="Sig_transdc_His_kin-like_C"/>
</dbReference>
<dbReference type="GO" id="GO:0030295">
    <property type="term" value="F:protein kinase activator activity"/>
    <property type="evidence" value="ECO:0007669"/>
    <property type="project" value="TreeGrafter"/>
</dbReference>
<sequence length="628" mass="67196">MAATFPRGAVTVAGGLPFLPATLRGQVVVPIVLAVLLGMTIFGIVLIDSTRNLYVDRLDESLRSEARLVAALAGEQLPAGTDTTTGDAQAFAVRIASSLGARVSVIRPDGVAIGDSLLPPATLPNLRLDPAVSQVESGVESITQGESSPGGPTYRYAASPVLPTAGPPAVLVVRVGLPTATVESQIATVRRLVLVLGATLLVIVMAVTTFSVQRVAAGIGHARSHARRIAGGTIEIDVRPSPVEELGELRSSFNGMVLELQDLVAEIRRSRAELEATLSTLTDGVILTNASGDVVRINAAAARMMSVEAADVIGLPFVMVTRDHELNALHRRSTRTGRIVKGSGIELGFDRRMIDAIVQPVVGDDNQLTLVVLRDQTELRKLEQVRREFVANVSHELRTPLASIRALVETLEAGAMEEPELASDFLGRVVIEVDRLAALVDELLDLARLESGRVSLRLEPLAPADLLRRGAQRLLPQVERARLRLDVDVAPDLPDVLADRSRIEQVLLNLVHNAIKFTPPGGVITVRADVEGDFLVVRVRDTGVGIGAEELPRLFERFYKTDKARRSDGTGLGLAIAKHIVMIHGGTIAVRSIVNEGATFIFTLPLASSKPAEDAREASFLDRVETLL</sequence>
<comment type="catalytic activity">
    <reaction evidence="1">
        <text>ATP + protein L-histidine = ADP + protein N-phospho-L-histidine.</text>
        <dbReference type="EC" id="2.7.13.3"/>
    </reaction>
</comment>
<dbReference type="InterPro" id="IPR003594">
    <property type="entry name" value="HATPase_dom"/>
</dbReference>
<dbReference type="SMART" id="SM00091">
    <property type="entry name" value="PAS"/>
    <property type="match status" value="1"/>
</dbReference>
<dbReference type="Pfam" id="PF02518">
    <property type="entry name" value="HATPase_c"/>
    <property type="match status" value="1"/>
</dbReference>
<dbReference type="EC" id="2.7.13.3" evidence="3"/>
<keyword evidence="5" id="KW-0808">Transferase</keyword>
<dbReference type="FunFam" id="3.30.565.10:FF:000006">
    <property type="entry name" value="Sensor histidine kinase WalK"/>
    <property type="match status" value="1"/>
</dbReference>
<dbReference type="Gene3D" id="6.10.340.10">
    <property type="match status" value="1"/>
</dbReference>
<dbReference type="GO" id="GO:0007234">
    <property type="term" value="P:osmosensory signaling via phosphorelay pathway"/>
    <property type="evidence" value="ECO:0007669"/>
    <property type="project" value="TreeGrafter"/>
</dbReference>
<dbReference type="InterPro" id="IPR013767">
    <property type="entry name" value="PAS_fold"/>
</dbReference>
<proteinExistence type="predicted"/>
<evidence type="ECO:0000256" key="6">
    <source>
        <dbReference type="ARBA" id="ARBA00022692"/>
    </source>
</evidence>
<dbReference type="InterPro" id="IPR036097">
    <property type="entry name" value="HisK_dim/P_sf"/>
</dbReference>
<dbReference type="Pfam" id="PF00989">
    <property type="entry name" value="PAS"/>
    <property type="match status" value="1"/>
</dbReference>
<dbReference type="SMART" id="SM00304">
    <property type="entry name" value="HAMP"/>
    <property type="match status" value="1"/>
</dbReference>
<protein>
    <recommendedName>
        <fullName evidence="3">histidine kinase</fullName>
        <ecNumber evidence="3">2.7.13.3</ecNumber>
    </recommendedName>
</protein>
<dbReference type="PROSITE" id="PS50109">
    <property type="entry name" value="HIS_KIN"/>
    <property type="match status" value="1"/>
</dbReference>
<evidence type="ECO:0000256" key="10">
    <source>
        <dbReference type="ARBA" id="ARBA00022989"/>
    </source>
</evidence>
<evidence type="ECO:0000256" key="9">
    <source>
        <dbReference type="ARBA" id="ARBA00022840"/>
    </source>
</evidence>
<evidence type="ECO:0000256" key="11">
    <source>
        <dbReference type="ARBA" id="ARBA00023012"/>
    </source>
</evidence>
<dbReference type="EMBL" id="CADCWK010000215">
    <property type="protein sequence ID" value="CAA9564460.1"/>
    <property type="molecule type" value="Genomic_DNA"/>
</dbReference>
<dbReference type="Gene3D" id="1.10.287.130">
    <property type="match status" value="1"/>
</dbReference>
<keyword evidence="7" id="KW-0547">Nucleotide-binding</keyword>
<dbReference type="InterPro" id="IPR005467">
    <property type="entry name" value="His_kinase_dom"/>
</dbReference>